<sequence>MSTSPQLTQLSDTSPSLRARECSCCPKLNDPNSVQADNRLLRVY</sequence>
<proteinExistence type="predicted"/>
<protein>
    <submittedName>
        <fullName evidence="1">Uncharacterized protein</fullName>
    </submittedName>
</protein>
<dbReference type="EMBL" id="GBRH01250713">
    <property type="protein sequence ID" value="JAD47182.1"/>
    <property type="molecule type" value="Transcribed_RNA"/>
</dbReference>
<accession>A0A0A9AJD6</accession>
<reference evidence="1" key="2">
    <citation type="journal article" date="2015" name="Data Brief">
        <title>Shoot transcriptome of the giant reed, Arundo donax.</title>
        <authorList>
            <person name="Barrero R.A."/>
            <person name="Guerrero F.D."/>
            <person name="Moolhuijzen P."/>
            <person name="Goolsby J.A."/>
            <person name="Tidwell J."/>
            <person name="Bellgard S.E."/>
            <person name="Bellgard M.I."/>
        </authorList>
    </citation>
    <scope>NUCLEOTIDE SEQUENCE</scope>
    <source>
        <tissue evidence="1">Shoot tissue taken approximately 20 cm above the soil surface</tissue>
    </source>
</reference>
<evidence type="ECO:0000313" key="1">
    <source>
        <dbReference type="EMBL" id="JAD47182.1"/>
    </source>
</evidence>
<reference evidence="1" key="1">
    <citation type="submission" date="2014-09" db="EMBL/GenBank/DDBJ databases">
        <authorList>
            <person name="Magalhaes I.L.F."/>
            <person name="Oliveira U."/>
            <person name="Santos F.R."/>
            <person name="Vidigal T.H.D.A."/>
            <person name="Brescovit A.D."/>
            <person name="Santos A.J."/>
        </authorList>
    </citation>
    <scope>NUCLEOTIDE SEQUENCE</scope>
    <source>
        <tissue evidence="1">Shoot tissue taken approximately 20 cm above the soil surface</tissue>
    </source>
</reference>
<dbReference type="AlphaFoldDB" id="A0A0A9AJD6"/>
<name>A0A0A9AJD6_ARUDO</name>
<organism evidence="1">
    <name type="scientific">Arundo donax</name>
    <name type="common">Giant reed</name>
    <name type="synonym">Donax arundinaceus</name>
    <dbReference type="NCBI Taxonomy" id="35708"/>
    <lineage>
        <taxon>Eukaryota</taxon>
        <taxon>Viridiplantae</taxon>
        <taxon>Streptophyta</taxon>
        <taxon>Embryophyta</taxon>
        <taxon>Tracheophyta</taxon>
        <taxon>Spermatophyta</taxon>
        <taxon>Magnoliopsida</taxon>
        <taxon>Liliopsida</taxon>
        <taxon>Poales</taxon>
        <taxon>Poaceae</taxon>
        <taxon>PACMAD clade</taxon>
        <taxon>Arundinoideae</taxon>
        <taxon>Arundineae</taxon>
        <taxon>Arundo</taxon>
    </lineage>
</organism>